<dbReference type="GO" id="GO:0032259">
    <property type="term" value="P:methylation"/>
    <property type="evidence" value="ECO:0007669"/>
    <property type="project" value="UniProtKB-KW"/>
</dbReference>
<dbReference type="InterPro" id="IPR022641">
    <property type="entry name" value="CheR_N"/>
</dbReference>
<protein>
    <recommendedName>
        <fullName evidence="2">protein-glutamate O-methyltransferase</fullName>
        <ecNumber evidence="2">2.1.1.80</ecNumber>
    </recommendedName>
</protein>
<dbReference type="InterPro" id="IPR050903">
    <property type="entry name" value="Bact_Chemotaxis_MeTrfase"/>
</dbReference>
<sequence length="282" mass="31823">MTGLTPNFEYVRSVVKNAAGISLDKGKDYLIENRLAPVASKHGFDSIPDLVQEMMDEGEGGTIERIVIDALTINETSFFRDQAVFDHLEQTVLPQIIKKNAGTKRLKIWSAACSTGQEIYSTAILLKERFPRLKDWHIGLHATDISDRVLEQARSGTYSEFELNRGISPALKEKYFNKVSEFDWQICEEIRQSVSFSRHNLVGAWNGLGMYDVILLRNVLIYFELPEKQLILSHARKHINEGGHLFLGASETTFNIDSNWVSEGTTSASFQVKGKEVRNIGI</sequence>
<dbReference type="Proteomes" id="UP000617628">
    <property type="component" value="Unassembled WGS sequence"/>
</dbReference>
<keyword evidence="5" id="KW-0949">S-adenosyl-L-methionine</keyword>
<organism evidence="7 8">
    <name type="scientific">Pelagicoccus mobilis</name>
    <dbReference type="NCBI Taxonomy" id="415221"/>
    <lineage>
        <taxon>Bacteria</taxon>
        <taxon>Pseudomonadati</taxon>
        <taxon>Verrucomicrobiota</taxon>
        <taxon>Opitutia</taxon>
        <taxon>Puniceicoccales</taxon>
        <taxon>Pelagicoccaceae</taxon>
        <taxon>Pelagicoccus</taxon>
    </lineage>
</organism>
<dbReference type="InterPro" id="IPR022642">
    <property type="entry name" value="CheR_C"/>
</dbReference>
<feature type="domain" description="CheR-type methyltransferase" evidence="6">
    <location>
        <begin position="1"/>
        <end position="274"/>
    </location>
</feature>
<evidence type="ECO:0000256" key="4">
    <source>
        <dbReference type="ARBA" id="ARBA00022679"/>
    </source>
</evidence>
<dbReference type="InterPro" id="IPR000780">
    <property type="entry name" value="CheR_MeTrfase"/>
</dbReference>
<dbReference type="AlphaFoldDB" id="A0A934VRS7"/>
<dbReference type="SMART" id="SM00138">
    <property type="entry name" value="MeTrc"/>
    <property type="match status" value="1"/>
</dbReference>
<dbReference type="EC" id="2.1.1.80" evidence="2"/>
<evidence type="ECO:0000256" key="1">
    <source>
        <dbReference type="ARBA" id="ARBA00001541"/>
    </source>
</evidence>
<proteinExistence type="predicted"/>
<comment type="catalytic activity">
    <reaction evidence="1">
        <text>L-glutamyl-[protein] + S-adenosyl-L-methionine = [protein]-L-glutamate 5-O-methyl ester + S-adenosyl-L-homocysteine</text>
        <dbReference type="Rhea" id="RHEA:24452"/>
        <dbReference type="Rhea" id="RHEA-COMP:10208"/>
        <dbReference type="Rhea" id="RHEA-COMP:10311"/>
        <dbReference type="ChEBI" id="CHEBI:29973"/>
        <dbReference type="ChEBI" id="CHEBI:57856"/>
        <dbReference type="ChEBI" id="CHEBI:59789"/>
        <dbReference type="ChEBI" id="CHEBI:82795"/>
        <dbReference type="EC" id="2.1.1.80"/>
    </reaction>
</comment>
<comment type="caution">
    <text evidence="7">The sequence shown here is derived from an EMBL/GenBank/DDBJ whole genome shotgun (WGS) entry which is preliminary data.</text>
</comment>
<dbReference type="Gene3D" id="3.40.50.150">
    <property type="entry name" value="Vaccinia Virus protein VP39"/>
    <property type="match status" value="1"/>
</dbReference>
<dbReference type="InterPro" id="IPR029063">
    <property type="entry name" value="SAM-dependent_MTases_sf"/>
</dbReference>
<dbReference type="Pfam" id="PF03705">
    <property type="entry name" value="CheR_N"/>
    <property type="match status" value="1"/>
</dbReference>
<keyword evidence="3" id="KW-0489">Methyltransferase</keyword>
<evidence type="ECO:0000256" key="5">
    <source>
        <dbReference type="ARBA" id="ARBA00022691"/>
    </source>
</evidence>
<evidence type="ECO:0000256" key="3">
    <source>
        <dbReference type="ARBA" id="ARBA00022603"/>
    </source>
</evidence>
<reference evidence="7" key="1">
    <citation type="submission" date="2021-01" db="EMBL/GenBank/DDBJ databases">
        <title>Modified the classification status of verrucomicrobia.</title>
        <authorList>
            <person name="Feng X."/>
        </authorList>
    </citation>
    <scope>NUCLEOTIDE SEQUENCE</scope>
    <source>
        <strain evidence="7">KCTC 13126</strain>
    </source>
</reference>
<dbReference type="PRINTS" id="PR00996">
    <property type="entry name" value="CHERMTFRASE"/>
</dbReference>
<dbReference type="Gene3D" id="1.10.155.10">
    <property type="entry name" value="Chemotaxis receptor methyltransferase CheR, N-terminal domain"/>
    <property type="match status" value="1"/>
</dbReference>
<dbReference type="EMBL" id="JAENIL010000028">
    <property type="protein sequence ID" value="MBK1878270.1"/>
    <property type="molecule type" value="Genomic_DNA"/>
</dbReference>
<dbReference type="SUPFAM" id="SSF53335">
    <property type="entry name" value="S-adenosyl-L-methionine-dependent methyltransferases"/>
    <property type="match status" value="1"/>
</dbReference>
<dbReference type="Pfam" id="PF01739">
    <property type="entry name" value="CheR"/>
    <property type="match status" value="1"/>
</dbReference>
<dbReference type="GO" id="GO:0008983">
    <property type="term" value="F:protein-glutamate O-methyltransferase activity"/>
    <property type="evidence" value="ECO:0007669"/>
    <property type="project" value="UniProtKB-EC"/>
</dbReference>
<keyword evidence="4" id="KW-0808">Transferase</keyword>
<evidence type="ECO:0000313" key="8">
    <source>
        <dbReference type="Proteomes" id="UP000617628"/>
    </source>
</evidence>
<evidence type="ECO:0000256" key="2">
    <source>
        <dbReference type="ARBA" id="ARBA00012534"/>
    </source>
</evidence>
<accession>A0A934VRS7</accession>
<dbReference type="PANTHER" id="PTHR24422">
    <property type="entry name" value="CHEMOTAXIS PROTEIN METHYLTRANSFERASE"/>
    <property type="match status" value="1"/>
</dbReference>
<evidence type="ECO:0000313" key="7">
    <source>
        <dbReference type="EMBL" id="MBK1878270.1"/>
    </source>
</evidence>
<name>A0A934VRS7_9BACT</name>
<dbReference type="InterPro" id="IPR036804">
    <property type="entry name" value="CheR_N_sf"/>
</dbReference>
<dbReference type="SUPFAM" id="SSF47757">
    <property type="entry name" value="Chemotaxis receptor methyltransferase CheR, N-terminal domain"/>
    <property type="match status" value="1"/>
</dbReference>
<evidence type="ECO:0000259" key="6">
    <source>
        <dbReference type="PROSITE" id="PS50123"/>
    </source>
</evidence>
<keyword evidence="8" id="KW-1185">Reference proteome</keyword>
<dbReference type="RefSeq" id="WP_200356483.1">
    <property type="nucleotide sequence ID" value="NZ_JAENIL010000028.1"/>
</dbReference>
<dbReference type="PANTHER" id="PTHR24422:SF21">
    <property type="entry name" value="CHEMOTAXIS PROTEIN METHYLTRANSFERASE 1"/>
    <property type="match status" value="1"/>
</dbReference>
<gene>
    <name evidence="7" type="ORF">JIN87_15425</name>
</gene>
<dbReference type="PROSITE" id="PS50123">
    <property type="entry name" value="CHER"/>
    <property type="match status" value="1"/>
</dbReference>